<proteinExistence type="predicted"/>
<gene>
    <name evidence="2" type="ORF">SK128_018487</name>
</gene>
<comment type="caution">
    <text evidence="2">The sequence shown here is derived from an EMBL/GenBank/DDBJ whole genome shotgun (WGS) entry which is preliminary data.</text>
</comment>
<evidence type="ECO:0000256" key="1">
    <source>
        <dbReference type="SAM" id="MobiDB-lite"/>
    </source>
</evidence>
<reference evidence="2 3" key="1">
    <citation type="submission" date="2023-11" db="EMBL/GenBank/DDBJ databases">
        <title>Halocaridina rubra genome assembly.</title>
        <authorList>
            <person name="Smith C."/>
        </authorList>
    </citation>
    <scope>NUCLEOTIDE SEQUENCE [LARGE SCALE GENOMIC DNA]</scope>
    <source>
        <strain evidence="2">EP-1</strain>
        <tissue evidence="2">Whole</tissue>
    </source>
</reference>
<name>A0AAN9A5E7_HALRR</name>
<evidence type="ECO:0000313" key="2">
    <source>
        <dbReference type="EMBL" id="KAK7070282.1"/>
    </source>
</evidence>
<organism evidence="2 3">
    <name type="scientific">Halocaridina rubra</name>
    <name type="common">Hawaiian red shrimp</name>
    <dbReference type="NCBI Taxonomy" id="373956"/>
    <lineage>
        <taxon>Eukaryota</taxon>
        <taxon>Metazoa</taxon>
        <taxon>Ecdysozoa</taxon>
        <taxon>Arthropoda</taxon>
        <taxon>Crustacea</taxon>
        <taxon>Multicrustacea</taxon>
        <taxon>Malacostraca</taxon>
        <taxon>Eumalacostraca</taxon>
        <taxon>Eucarida</taxon>
        <taxon>Decapoda</taxon>
        <taxon>Pleocyemata</taxon>
        <taxon>Caridea</taxon>
        <taxon>Atyoidea</taxon>
        <taxon>Atyidae</taxon>
        <taxon>Halocaridina</taxon>
    </lineage>
</organism>
<keyword evidence="3" id="KW-1185">Reference proteome</keyword>
<protein>
    <submittedName>
        <fullName evidence="2">Uncharacterized protein</fullName>
    </submittedName>
</protein>
<evidence type="ECO:0000313" key="3">
    <source>
        <dbReference type="Proteomes" id="UP001381693"/>
    </source>
</evidence>
<dbReference type="AlphaFoldDB" id="A0AAN9A5E7"/>
<feature type="compositionally biased region" description="Basic and acidic residues" evidence="1">
    <location>
        <begin position="1"/>
        <end position="10"/>
    </location>
</feature>
<dbReference type="Proteomes" id="UP001381693">
    <property type="component" value="Unassembled WGS sequence"/>
</dbReference>
<feature type="region of interest" description="Disordered" evidence="1">
    <location>
        <begin position="1"/>
        <end position="30"/>
    </location>
</feature>
<sequence>MDEQESHKEGSPCPSSSSSGGGSSSGHSNHSDVLTAQLLLKKKDKRYAAKYLRDECLSALSSQDVHAPPAKVLPELLDLLLNPAMGIKERDTIDWLKWLMAAGRTPDDFFNTGTVCIQSESCGVCFKVAEKGALVSGKPWSLCKRSEYTDV</sequence>
<dbReference type="EMBL" id="JAXCGZ010015440">
    <property type="protein sequence ID" value="KAK7070282.1"/>
    <property type="molecule type" value="Genomic_DNA"/>
</dbReference>
<accession>A0AAN9A5E7</accession>